<keyword evidence="10" id="KW-0175">Coiled coil</keyword>
<evidence type="ECO:0000256" key="3">
    <source>
        <dbReference type="ARBA" id="ARBA00012438"/>
    </source>
</evidence>
<dbReference type="SUPFAM" id="SSF55785">
    <property type="entry name" value="PYP-like sensor domain (PAS domain)"/>
    <property type="match status" value="1"/>
</dbReference>
<comment type="caution">
    <text evidence="15">The sequence shown here is derived from an EMBL/GenBank/DDBJ whole genome shotgun (WGS) entry which is preliminary data.</text>
</comment>
<dbReference type="InterPro" id="IPR004358">
    <property type="entry name" value="Sig_transdc_His_kin-like_C"/>
</dbReference>
<dbReference type="SMART" id="SM00387">
    <property type="entry name" value="HATPase_c"/>
    <property type="match status" value="1"/>
</dbReference>
<dbReference type="SUPFAM" id="SSF55874">
    <property type="entry name" value="ATPase domain of HSP90 chaperone/DNA topoisomerase II/histidine kinase"/>
    <property type="match status" value="1"/>
</dbReference>
<dbReference type="InterPro" id="IPR003660">
    <property type="entry name" value="HAMP_dom"/>
</dbReference>
<dbReference type="SUPFAM" id="SSF47384">
    <property type="entry name" value="Homodimeric domain of signal transducing histidine kinase"/>
    <property type="match status" value="1"/>
</dbReference>
<protein>
    <recommendedName>
        <fullName evidence="3">histidine kinase</fullName>
        <ecNumber evidence="3">2.7.13.3</ecNumber>
    </recommendedName>
</protein>
<dbReference type="InterPro" id="IPR000014">
    <property type="entry name" value="PAS"/>
</dbReference>
<evidence type="ECO:0000313" key="16">
    <source>
        <dbReference type="Proteomes" id="UP000584642"/>
    </source>
</evidence>
<accession>A0ABX2T4N3</accession>
<keyword evidence="11" id="KW-0812">Transmembrane</keyword>
<evidence type="ECO:0000256" key="4">
    <source>
        <dbReference type="ARBA" id="ARBA00022553"/>
    </source>
</evidence>
<sequence length="787" mass="86767">MIAMPRGGIAARLWLWARSIRSIPVGRRIFLMVALNGLVMAVFGGLIIGGAGIVQTQWEEVRRARALDRLFVGIDSDIGRLQNLVHRYLHTPTEPLLVEIDGRQKALLDKLAASGAPDPEIAGDVSRLTAASNRFFGSFDALRDIKTRLRRTYDMAILNAGAEMPVLYTTLEAAARERNPAMLGHLGKAREAFADALLAATAFYLSADEASADRAERNLDTIVASIPRMRAMAHDSVLDGALDAIARRVELLRQAMSVMRHSIERQNRLVIDEVDGGQRAMASIIDRLLSHVRQRETEAERRFDNAIWRVGVLLGVTGLLFLTASAAVSWLIGQSIRRPLRSLMEAMRAIAGGDYSRPIHGTAVTDEIGAMARSLEVFKDNAIAKQAMEREREVQERRWRTMLETSPVGISIISAHDHRRLYSNPRFNAMFGLVGSNAVLGVPIADTFADPADARRLLDALRTDGPVSGMEVLRRRADGTTWWCLLDVRPMEFDGGPAHIVWHYDITFRRNAQEELRAAKERAERALVELREMQESLIQSEKMAALGSLVAGVAHEINTPVGITVTAASHLADETASLRACLESGNIRRSELNRYVAVAEEASQRLLANAHRAAELIQSFKQVAVDQTRDDRRVFDLGQYINEILVSLGPRLRPVGHTVRVDCPEELEVDGYPGPVAQVMTNLVMNSLVHAFEPGRRGAITITVGQGPDDEVVLTYADDGKGIPPDILPRIFDPFFTTNRTGGGTGLGLNIVYNIVQQKLRGRIGVESVPGQGARFTVRFPRRMGEG</sequence>
<feature type="domain" description="PAC" evidence="13">
    <location>
        <begin position="468"/>
        <end position="518"/>
    </location>
</feature>
<dbReference type="PROSITE" id="PS50109">
    <property type="entry name" value="HIS_KIN"/>
    <property type="match status" value="1"/>
</dbReference>
<feature type="transmembrane region" description="Helical" evidence="11">
    <location>
        <begin position="32"/>
        <end position="54"/>
    </location>
</feature>
<dbReference type="NCBIfam" id="TIGR00229">
    <property type="entry name" value="sensory_box"/>
    <property type="match status" value="1"/>
</dbReference>
<dbReference type="PROSITE" id="PS50113">
    <property type="entry name" value="PAC"/>
    <property type="match status" value="1"/>
</dbReference>
<dbReference type="InterPro" id="IPR005467">
    <property type="entry name" value="His_kinase_dom"/>
</dbReference>
<keyword evidence="7" id="KW-0418">Kinase</keyword>
<evidence type="ECO:0000256" key="5">
    <source>
        <dbReference type="ARBA" id="ARBA00022679"/>
    </source>
</evidence>
<feature type="domain" description="Histidine kinase" evidence="12">
    <location>
        <begin position="552"/>
        <end position="784"/>
    </location>
</feature>
<evidence type="ECO:0000256" key="8">
    <source>
        <dbReference type="ARBA" id="ARBA00022840"/>
    </source>
</evidence>
<evidence type="ECO:0000256" key="1">
    <source>
        <dbReference type="ARBA" id="ARBA00000085"/>
    </source>
</evidence>
<evidence type="ECO:0000259" key="13">
    <source>
        <dbReference type="PROSITE" id="PS50113"/>
    </source>
</evidence>
<name>A0ABX2T4N3_9PROT</name>
<dbReference type="Pfam" id="PF00989">
    <property type="entry name" value="PAS"/>
    <property type="match status" value="1"/>
</dbReference>
<evidence type="ECO:0000256" key="9">
    <source>
        <dbReference type="ARBA" id="ARBA00023012"/>
    </source>
</evidence>
<feature type="domain" description="HAMP" evidence="14">
    <location>
        <begin position="334"/>
        <end position="387"/>
    </location>
</feature>
<dbReference type="Gene3D" id="3.30.565.10">
    <property type="entry name" value="Histidine kinase-like ATPase, C-terminal domain"/>
    <property type="match status" value="1"/>
</dbReference>
<keyword evidence="16" id="KW-1185">Reference proteome</keyword>
<organism evidence="15 16">
    <name type="scientific">Azospirillum oleiclasticum</name>
    <dbReference type="NCBI Taxonomy" id="2735135"/>
    <lineage>
        <taxon>Bacteria</taxon>
        <taxon>Pseudomonadati</taxon>
        <taxon>Pseudomonadota</taxon>
        <taxon>Alphaproteobacteria</taxon>
        <taxon>Rhodospirillales</taxon>
        <taxon>Azospirillaceae</taxon>
        <taxon>Azospirillum</taxon>
    </lineage>
</organism>
<dbReference type="SUPFAM" id="SSF158472">
    <property type="entry name" value="HAMP domain-like"/>
    <property type="match status" value="1"/>
</dbReference>
<dbReference type="Gene3D" id="3.30.450.20">
    <property type="entry name" value="PAS domain"/>
    <property type="match status" value="1"/>
</dbReference>
<dbReference type="SMART" id="SM00304">
    <property type="entry name" value="HAMP"/>
    <property type="match status" value="1"/>
</dbReference>
<keyword evidence="5" id="KW-0808">Transferase</keyword>
<keyword evidence="4" id="KW-0597">Phosphoprotein</keyword>
<dbReference type="PROSITE" id="PS50885">
    <property type="entry name" value="HAMP"/>
    <property type="match status" value="1"/>
</dbReference>
<dbReference type="InterPro" id="IPR036097">
    <property type="entry name" value="HisK_dim/P_sf"/>
</dbReference>
<dbReference type="Gene3D" id="6.10.340.10">
    <property type="match status" value="1"/>
</dbReference>
<feature type="coiled-coil region" evidence="10">
    <location>
        <begin position="509"/>
        <end position="543"/>
    </location>
</feature>
<dbReference type="InterPro" id="IPR013767">
    <property type="entry name" value="PAS_fold"/>
</dbReference>
<comment type="subcellular location">
    <subcellularLocation>
        <location evidence="2">Membrane</location>
    </subcellularLocation>
</comment>
<keyword evidence="9" id="KW-0902">Two-component regulatory system</keyword>
<dbReference type="Gene3D" id="1.10.287.130">
    <property type="match status" value="1"/>
</dbReference>
<dbReference type="PRINTS" id="PR00344">
    <property type="entry name" value="BCTRLSENSOR"/>
</dbReference>
<dbReference type="PANTHER" id="PTHR43065">
    <property type="entry name" value="SENSOR HISTIDINE KINASE"/>
    <property type="match status" value="1"/>
</dbReference>
<evidence type="ECO:0000256" key="7">
    <source>
        <dbReference type="ARBA" id="ARBA00022777"/>
    </source>
</evidence>
<evidence type="ECO:0000256" key="2">
    <source>
        <dbReference type="ARBA" id="ARBA00004370"/>
    </source>
</evidence>
<keyword evidence="11" id="KW-0472">Membrane</keyword>
<evidence type="ECO:0000256" key="6">
    <source>
        <dbReference type="ARBA" id="ARBA00022741"/>
    </source>
</evidence>
<evidence type="ECO:0000313" key="15">
    <source>
        <dbReference type="EMBL" id="NYZ19292.1"/>
    </source>
</evidence>
<comment type="catalytic activity">
    <reaction evidence="1">
        <text>ATP + protein L-histidine = ADP + protein N-phospho-L-histidine.</text>
        <dbReference type="EC" id="2.7.13.3"/>
    </reaction>
</comment>
<dbReference type="CDD" id="cd06225">
    <property type="entry name" value="HAMP"/>
    <property type="match status" value="1"/>
</dbReference>
<dbReference type="InterPro" id="IPR036890">
    <property type="entry name" value="HATPase_C_sf"/>
</dbReference>
<dbReference type="InterPro" id="IPR003594">
    <property type="entry name" value="HATPase_dom"/>
</dbReference>
<dbReference type="EMBL" id="JABFDB010000002">
    <property type="protein sequence ID" value="NYZ19292.1"/>
    <property type="molecule type" value="Genomic_DNA"/>
</dbReference>
<evidence type="ECO:0000259" key="14">
    <source>
        <dbReference type="PROSITE" id="PS50885"/>
    </source>
</evidence>
<keyword evidence="6" id="KW-0547">Nucleotide-binding</keyword>
<dbReference type="Proteomes" id="UP000584642">
    <property type="component" value="Unassembled WGS sequence"/>
</dbReference>
<dbReference type="InterPro" id="IPR035965">
    <property type="entry name" value="PAS-like_dom_sf"/>
</dbReference>
<dbReference type="InterPro" id="IPR000700">
    <property type="entry name" value="PAS-assoc_C"/>
</dbReference>
<dbReference type="CDD" id="cd00082">
    <property type="entry name" value="HisKA"/>
    <property type="match status" value="1"/>
</dbReference>
<gene>
    <name evidence="15" type="ORF">HND93_06175</name>
</gene>
<dbReference type="InterPro" id="IPR003661">
    <property type="entry name" value="HisK_dim/P_dom"/>
</dbReference>
<evidence type="ECO:0000256" key="11">
    <source>
        <dbReference type="SAM" id="Phobius"/>
    </source>
</evidence>
<proteinExistence type="predicted"/>
<reference evidence="15 16" key="1">
    <citation type="submission" date="2020-05" db="EMBL/GenBank/DDBJ databases">
        <title>Azospirillum oleiclasticum sp. nov, a nitrogen-fixing and heavy crude oil-emulsifying bacterium isolated from the crude oil of Yumen Oilfield.</title>
        <authorList>
            <person name="Wu D."/>
            <person name="Cai M."/>
            <person name="Zhang X."/>
        </authorList>
    </citation>
    <scope>NUCLEOTIDE SEQUENCE [LARGE SCALE GENOMIC DNA]</scope>
    <source>
        <strain evidence="15 16">ROY-1-1-2</strain>
    </source>
</reference>
<dbReference type="Pfam" id="PF02518">
    <property type="entry name" value="HATPase_c"/>
    <property type="match status" value="1"/>
</dbReference>
<keyword evidence="8" id="KW-0067">ATP-binding</keyword>
<evidence type="ECO:0000256" key="10">
    <source>
        <dbReference type="SAM" id="Coils"/>
    </source>
</evidence>
<evidence type="ECO:0000259" key="12">
    <source>
        <dbReference type="PROSITE" id="PS50109"/>
    </source>
</evidence>
<dbReference type="EC" id="2.7.13.3" evidence="3"/>
<dbReference type="Pfam" id="PF00672">
    <property type="entry name" value="HAMP"/>
    <property type="match status" value="1"/>
</dbReference>
<feature type="transmembrane region" description="Helical" evidence="11">
    <location>
        <begin position="310"/>
        <end position="332"/>
    </location>
</feature>
<keyword evidence="11" id="KW-1133">Transmembrane helix</keyword>